<keyword evidence="3" id="KW-1185">Reference proteome</keyword>
<name>A0A9N9HMP5_9GLOM</name>
<keyword evidence="1" id="KW-1133">Transmembrane helix</keyword>
<sequence length="329" mass="37267">MAGYLLDYLQTPAPQYVIGCLPVIITIGVAPDNGCVRRLLWILRCLGCPFTGIFYHCNIMNDETLMCVYWLSSGHFIEENGDRSSRRPVGHHSMLIVLSPKQIEYVNECISEASILDRFSSILSAYYIIVGIFVAMYRMLGTCTPQDWPYFPLSLSWTLPAIYKRVYGGKIIANDPRKIFLSTDNNDSNNIIDKIHLKKYSISDKKRLDTYVIITALFTIIIPWTTVILAYFTPPKGFGCRSKYLTVVCTIWSFNSILAYFYHKFKGEKDVNGDIKIHSWFCFCGVLIAILLILLALLSHTTSWWVTAFGEACDISNVCNKPGGNSLPI</sequence>
<feature type="transmembrane region" description="Helical" evidence="1">
    <location>
        <begin position="122"/>
        <end position="140"/>
    </location>
</feature>
<feature type="transmembrane region" description="Helical" evidence="1">
    <location>
        <begin position="244"/>
        <end position="262"/>
    </location>
</feature>
<feature type="transmembrane region" description="Helical" evidence="1">
    <location>
        <begin position="211"/>
        <end position="232"/>
    </location>
</feature>
<evidence type="ECO:0000313" key="2">
    <source>
        <dbReference type="EMBL" id="CAG8694952.1"/>
    </source>
</evidence>
<keyword evidence="1" id="KW-0812">Transmembrane</keyword>
<evidence type="ECO:0000256" key="1">
    <source>
        <dbReference type="SAM" id="Phobius"/>
    </source>
</evidence>
<gene>
    <name evidence="2" type="ORF">DERYTH_LOCUS12614</name>
</gene>
<dbReference type="Proteomes" id="UP000789405">
    <property type="component" value="Unassembled WGS sequence"/>
</dbReference>
<keyword evidence="1" id="KW-0472">Membrane</keyword>
<dbReference type="AlphaFoldDB" id="A0A9N9HMP5"/>
<dbReference type="OrthoDB" id="2324972at2759"/>
<organism evidence="2 3">
    <name type="scientific">Dentiscutata erythropus</name>
    <dbReference type="NCBI Taxonomy" id="1348616"/>
    <lineage>
        <taxon>Eukaryota</taxon>
        <taxon>Fungi</taxon>
        <taxon>Fungi incertae sedis</taxon>
        <taxon>Mucoromycota</taxon>
        <taxon>Glomeromycotina</taxon>
        <taxon>Glomeromycetes</taxon>
        <taxon>Diversisporales</taxon>
        <taxon>Gigasporaceae</taxon>
        <taxon>Dentiscutata</taxon>
    </lineage>
</organism>
<protein>
    <submittedName>
        <fullName evidence="2">5346_t:CDS:1</fullName>
    </submittedName>
</protein>
<comment type="caution">
    <text evidence="2">The sequence shown here is derived from an EMBL/GenBank/DDBJ whole genome shotgun (WGS) entry which is preliminary data.</text>
</comment>
<evidence type="ECO:0000313" key="3">
    <source>
        <dbReference type="Proteomes" id="UP000789405"/>
    </source>
</evidence>
<reference evidence="2" key="1">
    <citation type="submission" date="2021-06" db="EMBL/GenBank/DDBJ databases">
        <authorList>
            <person name="Kallberg Y."/>
            <person name="Tangrot J."/>
            <person name="Rosling A."/>
        </authorList>
    </citation>
    <scope>NUCLEOTIDE SEQUENCE</scope>
    <source>
        <strain evidence="2">MA453B</strain>
    </source>
</reference>
<dbReference type="EMBL" id="CAJVPY010008376">
    <property type="protein sequence ID" value="CAG8694952.1"/>
    <property type="molecule type" value="Genomic_DNA"/>
</dbReference>
<feature type="transmembrane region" description="Helical" evidence="1">
    <location>
        <begin position="277"/>
        <end position="298"/>
    </location>
</feature>
<accession>A0A9N9HMP5</accession>
<proteinExistence type="predicted"/>